<dbReference type="Proteomes" id="UP000504623">
    <property type="component" value="Unplaced"/>
</dbReference>
<dbReference type="InterPro" id="IPR042076">
    <property type="entry name" value="Crisp-like_dom"/>
</dbReference>
<dbReference type="SUPFAM" id="SSF55797">
    <property type="entry name" value="PR-1-like"/>
    <property type="match status" value="1"/>
</dbReference>
<dbReference type="PROSITE" id="PS01010">
    <property type="entry name" value="CRISP_2"/>
    <property type="match status" value="1"/>
</dbReference>
<dbReference type="InterPro" id="IPR014044">
    <property type="entry name" value="CAP_dom"/>
</dbReference>
<dbReference type="SMART" id="SM00198">
    <property type="entry name" value="SCP"/>
    <property type="match status" value="1"/>
</dbReference>
<sequence>MKFETIGTTNPVSERVDLDFLAQSEFAKTGNASMLLRSVVLFLAALLLSGFPGNGQDSDFAGLSTTQPEVQMKIVDTHNRLRRAVLPSSSNMVKMVWDNAAQVNAQAWANACNYQHSDQEKRKTTVTCGENLFMSSVPISWEKVIQNWYDERNNFEFGKGPTYSNAVVGHYTQVVWATSSSVACGFSYCSNQAKLKYYYVCQYCPAGNYVNTKNTPYLPGIPCASCPNYCDNGLCTNGCIHKDDYTNCKILKNMVSCQHDLVRQNCKASCNCEDKIH</sequence>
<dbReference type="GeneID" id="102827376"/>
<feature type="disulfide bond" evidence="3">
    <location>
        <begin position="248"/>
        <end position="266"/>
    </location>
</feature>
<dbReference type="InterPro" id="IPR002413">
    <property type="entry name" value="V5_allergen-like"/>
</dbReference>
<keyword evidence="5" id="KW-1185">Reference proteome</keyword>
<comment type="caution">
    <text evidence="3">Lacks conserved residue(s) required for the propagation of feature annotation.</text>
</comment>
<dbReference type="FunFam" id="1.10.10.740:FF:000001">
    <property type="entry name" value="Cysteine-rich secretory protein 2"/>
    <property type="match status" value="1"/>
</dbReference>
<name>A0A9B0TG28_CHRAS</name>
<protein>
    <submittedName>
        <fullName evidence="6">Cysteine-rich secretory protein 3</fullName>
    </submittedName>
</protein>
<evidence type="ECO:0000313" key="5">
    <source>
        <dbReference type="Proteomes" id="UP000504623"/>
    </source>
</evidence>
<evidence type="ECO:0000259" key="4">
    <source>
        <dbReference type="PROSITE" id="PS51670"/>
    </source>
</evidence>
<dbReference type="Pfam" id="PF00188">
    <property type="entry name" value="CAP"/>
    <property type="match status" value="1"/>
</dbReference>
<reference evidence="6" key="1">
    <citation type="submission" date="2025-08" db="UniProtKB">
        <authorList>
            <consortium name="RefSeq"/>
        </authorList>
    </citation>
    <scope>IDENTIFICATION</scope>
    <source>
        <tissue evidence="6">Spleen</tissue>
    </source>
</reference>
<evidence type="ECO:0000256" key="1">
    <source>
        <dbReference type="ARBA" id="ARBA00009923"/>
    </source>
</evidence>
<organism evidence="5 6">
    <name type="scientific">Chrysochloris asiatica</name>
    <name type="common">Cape golden mole</name>
    <dbReference type="NCBI Taxonomy" id="185453"/>
    <lineage>
        <taxon>Eukaryota</taxon>
        <taxon>Metazoa</taxon>
        <taxon>Chordata</taxon>
        <taxon>Craniata</taxon>
        <taxon>Vertebrata</taxon>
        <taxon>Euteleostomi</taxon>
        <taxon>Mammalia</taxon>
        <taxon>Eutheria</taxon>
        <taxon>Afrotheria</taxon>
        <taxon>Chrysochloridae</taxon>
        <taxon>Chrysochlorinae</taxon>
        <taxon>Chrysochloris</taxon>
    </lineage>
</organism>
<dbReference type="InterPro" id="IPR003582">
    <property type="entry name" value="ShKT_dom"/>
</dbReference>
<keyword evidence="2 3" id="KW-1015">Disulfide bond</keyword>
<dbReference type="PRINTS" id="PR00838">
    <property type="entry name" value="V5ALLERGEN"/>
</dbReference>
<dbReference type="PANTHER" id="PTHR10334">
    <property type="entry name" value="CYSTEINE-RICH SECRETORY PROTEIN-RELATED"/>
    <property type="match status" value="1"/>
</dbReference>
<dbReference type="InterPro" id="IPR034117">
    <property type="entry name" value="SCP_CRISP"/>
</dbReference>
<dbReference type="InterPro" id="IPR018244">
    <property type="entry name" value="Allrgn_V5/Tpx1_CS"/>
</dbReference>
<comment type="similarity">
    <text evidence="1">Belongs to the CRISP family.</text>
</comment>
<dbReference type="GO" id="GO:0005576">
    <property type="term" value="C:extracellular region"/>
    <property type="evidence" value="ECO:0007669"/>
    <property type="project" value="InterPro"/>
</dbReference>
<evidence type="ECO:0000313" key="6">
    <source>
        <dbReference type="RefSeq" id="XP_006860679.1"/>
    </source>
</evidence>
<dbReference type="RefSeq" id="XP_006860679.1">
    <property type="nucleotide sequence ID" value="XM_006860617.1"/>
</dbReference>
<dbReference type="AlphaFoldDB" id="A0A9B0TG28"/>
<dbReference type="CTD" id="10321"/>
<gene>
    <name evidence="6" type="primary">CRISP3</name>
</gene>
<evidence type="ECO:0000256" key="2">
    <source>
        <dbReference type="ARBA" id="ARBA00023157"/>
    </source>
</evidence>
<dbReference type="SUPFAM" id="SSF57546">
    <property type="entry name" value="Crisp domain-like"/>
    <property type="match status" value="1"/>
</dbReference>
<accession>A0A9B0TG28</accession>
<dbReference type="PROSITE" id="PS51670">
    <property type="entry name" value="SHKT"/>
    <property type="match status" value="1"/>
</dbReference>
<dbReference type="CDD" id="cd05383">
    <property type="entry name" value="CAP_CRISP"/>
    <property type="match status" value="1"/>
</dbReference>
<dbReference type="OrthoDB" id="737510at2759"/>
<dbReference type="Gene3D" id="3.40.33.10">
    <property type="entry name" value="CAP"/>
    <property type="match status" value="1"/>
</dbReference>
<evidence type="ECO:0000256" key="3">
    <source>
        <dbReference type="PROSITE-ProRule" id="PRU01005"/>
    </source>
</evidence>
<dbReference type="Pfam" id="PF08562">
    <property type="entry name" value="Crisp"/>
    <property type="match status" value="1"/>
</dbReference>
<dbReference type="PRINTS" id="PR00837">
    <property type="entry name" value="V5TPXLIKE"/>
</dbReference>
<dbReference type="InterPro" id="IPR035940">
    <property type="entry name" value="CAP_sf"/>
</dbReference>
<feature type="domain" description="ShKT" evidence="4">
    <location>
        <begin position="239"/>
        <end position="272"/>
    </location>
</feature>
<dbReference type="FunFam" id="3.40.33.10:FF:000005">
    <property type="entry name" value="Cysteine-rich secretory protein 2"/>
    <property type="match status" value="1"/>
</dbReference>
<dbReference type="InterPro" id="IPR013871">
    <property type="entry name" value="Cysteine_rich_secretory"/>
</dbReference>
<dbReference type="PROSITE" id="PS01009">
    <property type="entry name" value="CRISP_1"/>
    <property type="match status" value="1"/>
</dbReference>
<dbReference type="Gene3D" id="1.10.10.740">
    <property type="entry name" value="Crisp domain"/>
    <property type="match status" value="1"/>
</dbReference>
<dbReference type="InterPro" id="IPR001283">
    <property type="entry name" value="CRISP-related"/>
</dbReference>
<proteinExistence type="inferred from homology"/>
<feature type="disulfide bond" evidence="3">
    <location>
        <begin position="257"/>
        <end position="270"/>
    </location>
</feature>